<comment type="caution">
    <text evidence="2">The sequence shown here is derived from an EMBL/GenBank/DDBJ whole genome shotgun (WGS) entry which is preliminary data.</text>
</comment>
<reference evidence="3" key="1">
    <citation type="journal article" date="2019" name="Int. J. Syst. Evol. Microbiol.">
        <title>The Global Catalogue of Microorganisms (GCM) 10K type strain sequencing project: providing services to taxonomists for standard genome sequencing and annotation.</title>
        <authorList>
            <consortium name="The Broad Institute Genomics Platform"/>
            <consortium name="The Broad Institute Genome Sequencing Center for Infectious Disease"/>
            <person name="Wu L."/>
            <person name="Ma J."/>
        </authorList>
    </citation>
    <scope>NUCLEOTIDE SEQUENCE [LARGE SCALE GENOMIC DNA]</scope>
    <source>
        <strain evidence="3">KACC 11904</strain>
    </source>
</reference>
<protein>
    <submittedName>
        <fullName evidence="2">Uncharacterized protein</fullName>
    </submittedName>
</protein>
<dbReference type="RefSeq" id="WP_270885882.1">
    <property type="nucleotide sequence ID" value="NZ_JAQFVF010000092.1"/>
</dbReference>
<accession>A0ABW0K3P7</accession>
<organism evidence="2 3">
    <name type="scientific">Paenibacillus aestuarii</name>
    <dbReference type="NCBI Taxonomy" id="516965"/>
    <lineage>
        <taxon>Bacteria</taxon>
        <taxon>Bacillati</taxon>
        <taxon>Bacillota</taxon>
        <taxon>Bacilli</taxon>
        <taxon>Bacillales</taxon>
        <taxon>Paenibacillaceae</taxon>
        <taxon>Paenibacillus</taxon>
    </lineage>
</organism>
<gene>
    <name evidence="2" type="ORF">ACFPOG_06415</name>
</gene>
<evidence type="ECO:0000313" key="3">
    <source>
        <dbReference type="Proteomes" id="UP001596044"/>
    </source>
</evidence>
<evidence type="ECO:0000256" key="1">
    <source>
        <dbReference type="SAM" id="MobiDB-lite"/>
    </source>
</evidence>
<proteinExistence type="predicted"/>
<dbReference type="EMBL" id="JBHSMJ010000009">
    <property type="protein sequence ID" value="MFC5447884.1"/>
    <property type="molecule type" value="Genomic_DNA"/>
</dbReference>
<name>A0ABW0K3P7_9BACL</name>
<dbReference type="Proteomes" id="UP001596044">
    <property type="component" value="Unassembled WGS sequence"/>
</dbReference>
<keyword evidence="3" id="KW-1185">Reference proteome</keyword>
<evidence type="ECO:0000313" key="2">
    <source>
        <dbReference type="EMBL" id="MFC5447884.1"/>
    </source>
</evidence>
<sequence>MSLERVPKRRKCCSPDLPNCSADGSVASAVSGETGTAARNLRGKRGSARVSQPLQDAPLPV</sequence>
<feature type="region of interest" description="Disordered" evidence="1">
    <location>
        <begin position="36"/>
        <end position="61"/>
    </location>
</feature>